<accession>A0ABS2MSV7</accession>
<evidence type="ECO:0000313" key="2">
    <source>
        <dbReference type="EMBL" id="MBM7562445.1"/>
    </source>
</evidence>
<evidence type="ECO:0000313" key="3">
    <source>
        <dbReference type="Proteomes" id="UP000767854"/>
    </source>
</evidence>
<dbReference type="InterPro" id="IPR000866">
    <property type="entry name" value="AhpC/TSA"/>
</dbReference>
<dbReference type="GO" id="GO:0140824">
    <property type="term" value="F:thioredoxin-dependent peroxiredoxin activity"/>
    <property type="evidence" value="ECO:0007669"/>
    <property type="project" value="UniProtKB-EC"/>
</dbReference>
<dbReference type="InterPro" id="IPR036249">
    <property type="entry name" value="Thioredoxin-like_sf"/>
</dbReference>
<dbReference type="Proteomes" id="UP000767854">
    <property type="component" value="Unassembled WGS sequence"/>
</dbReference>
<keyword evidence="2" id="KW-0575">Peroxidase</keyword>
<name>A0ABS2MSV7_9FIRM</name>
<keyword evidence="3" id="KW-1185">Reference proteome</keyword>
<organism evidence="2 3">
    <name type="scientific">Fusibacter tunisiensis</name>
    <dbReference type="NCBI Taxonomy" id="1008308"/>
    <lineage>
        <taxon>Bacteria</taxon>
        <taxon>Bacillati</taxon>
        <taxon>Bacillota</taxon>
        <taxon>Clostridia</taxon>
        <taxon>Eubacteriales</taxon>
        <taxon>Eubacteriales Family XII. Incertae Sedis</taxon>
        <taxon>Fusibacter</taxon>
    </lineage>
</organism>
<dbReference type="SUPFAM" id="SSF52833">
    <property type="entry name" value="Thioredoxin-like"/>
    <property type="match status" value="1"/>
</dbReference>
<dbReference type="EC" id="1.11.1.24" evidence="2"/>
<dbReference type="Pfam" id="PF00578">
    <property type="entry name" value="AhpC-TSA"/>
    <property type="match status" value="1"/>
</dbReference>
<comment type="caution">
    <text evidence="2">The sequence shown here is derived from an EMBL/GenBank/DDBJ whole genome shotgun (WGS) entry which is preliminary data.</text>
</comment>
<dbReference type="Gene3D" id="3.40.30.10">
    <property type="entry name" value="Glutaredoxin"/>
    <property type="match status" value="1"/>
</dbReference>
<proteinExistence type="predicted"/>
<gene>
    <name evidence="2" type="ORF">JOC49_002005</name>
</gene>
<evidence type="ECO:0000259" key="1">
    <source>
        <dbReference type="Pfam" id="PF00578"/>
    </source>
</evidence>
<protein>
    <submittedName>
        <fullName evidence="2">Peroxiredoxin Q/BCP</fullName>
        <ecNumber evidence="2">1.11.1.24</ecNumber>
    </submittedName>
</protein>
<sequence length="99" mass="11420">MQLHQDYAAFQARDTEVVIIGPENAEKFKKYWDEHELSFIGLPDPEGSVLKLYGQQVKIFKLGRMPAQMIIDKEGILKYVHYGHSMSDIPDNQELLTLL</sequence>
<dbReference type="EMBL" id="JAFBDT010000018">
    <property type="protein sequence ID" value="MBM7562445.1"/>
    <property type="molecule type" value="Genomic_DNA"/>
</dbReference>
<keyword evidence="2" id="KW-0560">Oxidoreductase</keyword>
<feature type="domain" description="Alkyl hydroperoxide reductase subunit C/ Thiol specific antioxidant" evidence="1">
    <location>
        <begin position="2"/>
        <end position="80"/>
    </location>
</feature>
<reference evidence="2 3" key="1">
    <citation type="submission" date="2021-01" db="EMBL/GenBank/DDBJ databases">
        <title>Genomic Encyclopedia of Type Strains, Phase IV (KMG-IV): sequencing the most valuable type-strain genomes for metagenomic binning, comparative biology and taxonomic classification.</title>
        <authorList>
            <person name="Goeker M."/>
        </authorList>
    </citation>
    <scope>NUCLEOTIDE SEQUENCE [LARGE SCALE GENOMIC DNA]</scope>
    <source>
        <strain evidence="2 3">DSM 24436</strain>
    </source>
</reference>